<dbReference type="SUPFAM" id="SSF52799">
    <property type="entry name" value="(Phosphotyrosine protein) phosphatases II"/>
    <property type="match status" value="1"/>
</dbReference>
<dbReference type="Gene3D" id="3.90.190.10">
    <property type="entry name" value="Protein tyrosine phosphatase superfamily"/>
    <property type="match status" value="1"/>
</dbReference>
<dbReference type="SMART" id="SM00195">
    <property type="entry name" value="DSPc"/>
    <property type="match status" value="1"/>
</dbReference>
<dbReference type="InterPro" id="IPR029021">
    <property type="entry name" value="Prot-tyrosine_phosphatase-like"/>
</dbReference>
<dbReference type="InterPro" id="IPR000340">
    <property type="entry name" value="Dual-sp_phosphatase_cat-dom"/>
</dbReference>
<organism evidence="7 8">
    <name type="scientific">Polarella glacialis</name>
    <name type="common">Dinoflagellate</name>
    <dbReference type="NCBI Taxonomy" id="89957"/>
    <lineage>
        <taxon>Eukaryota</taxon>
        <taxon>Sar</taxon>
        <taxon>Alveolata</taxon>
        <taxon>Dinophyceae</taxon>
        <taxon>Suessiales</taxon>
        <taxon>Suessiaceae</taxon>
        <taxon>Polarella</taxon>
    </lineage>
</organism>
<comment type="similarity">
    <text evidence="1">Belongs to the protein-tyrosine phosphatase family. Non-receptor class dual specificity subfamily.</text>
</comment>
<dbReference type="GO" id="GO:0008138">
    <property type="term" value="F:protein tyrosine/serine/threonine phosphatase activity"/>
    <property type="evidence" value="ECO:0007669"/>
    <property type="project" value="TreeGrafter"/>
</dbReference>
<dbReference type="PROSITE" id="PS50054">
    <property type="entry name" value="TYR_PHOSPHATASE_DUAL"/>
    <property type="match status" value="1"/>
</dbReference>
<evidence type="ECO:0000256" key="1">
    <source>
        <dbReference type="ARBA" id="ARBA00008601"/>
    </source>
</evidence>
<sequence length="249" mass="27394">MASQVASSQFDEQGQGHQFQLRKPLAKPTAKRCLECGVDVFSHSRAEVSNSDLMTVIDVTSDDKASVIIDGQLLVGGFKAALAASKADASVQVLNCAGLKLHDFLPNTRGLFDELRSQGRVLDVEWEDSEVFADARLHGDEQEAEALEEMLAALLWARSHILGGKRVVINCAQGKSRSGTMATAYCMAEYNLDANAALDLLKQKRPFVHPNAGFLRQLKKWDLKIRGLWRPLAHPEVHEDSPAFRIQAS</sequence>
<dbReference type="InterPro" id="IPR000387">
    <property type="entry name" value="Tyr_Pase_dom"/>
</dbReference>
<keyword evidence="3" id="KW-0378">Hydrolase</keyword>
<evidence type="ECO:0000313" key="8">
    <source>
        <dbReference type="Proteomes" id="UP000654075"/>
    </source>
</evidence>
<dbReference type="EC" id="3.1.3.48" evidence="2"/>
<evidence type="ECO:0000313" key="7">
    <source>
        <dbReference type="EMBL" id="CAE8592583.1"/>
    </source>
</evidence>
<dbReference type="PANTHER" id="PTHR45848">
    <property type="entry name" value="DUAL SPECIFICITY PROTEIN PHOSPHATASE 12 FAMILY MEMBER"/>
    <property type="match status" value="1"/>
</dbReference>
<feature type="domain" description="Tyrosine specific protein phosphatases" evidence="6">
    <location>
        <begin position="164"/>
        <end position="206"/>
    </location>
</feature>
<reference evidence="7" key="1">
    <citation type="submission" date="2021-02" db="EMBL/GenBank/DDBJ databases">
        <authorList>
            <person name="Dougan E. K."/>
            <person name="Rhodes N."/>
            <person name="Thang M."/>
            <person name="Chan C."/>
        </authorList>
    </citation>
    <scope>NUCLEOTIDE SEQUENCE</scope>
</reference>
<protein>
    <recommendedName>
        <fullName evidence="2">protein-tyrosine-phosphatase</fullName>
        <ecNumber evidence="2">3.1.3.48</ecNumber>
    </recommendedName>
</protein>
<evidence type="ECO:0000256" key="4">
    <source>
        <dbReference type="ARBA" id="ARBA00022912"/>
    </source>
</evidence>
<dbReference type="Proteomes" id="UP000654075">
    <property type="component" value="Unassembled WGS sequence"/>
</dbReference>
<evidence type="ECO:0000256" key="2">
    <source>
        <dbReference type="ARBA" id="ARBA00013064"/>
    </source>
</evidence>
<dbReference type="OrthoDB" id="287730at2759"/>
<keyword evidence="4" id="KW-0904">Protein phosphatase</keyword>
<keyword evidence="8" id="KW-1185">Reference proteome</keyword>
<gene>
    <name evidence="7" type="ORF">PGLA1383_LOCUS11230</name>
</gene>
<dbReference type="OMA" id="CEPISAI"/>
<dbReference type="EMBL" id="CAJNNV010005759">
    <property type="protein sequence ID" value="CAE8592583.1"/>
    <property type="molecule type" value="Genomic_DNA"/>
</dbReference>
<feature type="domain" description="Tyrosine-protein phosphatase" evidence="5">
    <location>
        <begin position="64"/>
        <end position="227"/>
    </location>
</feature>
<evidence type="ECO:0000256" key="3">
    <source>
        <dbReference type="ARBA" id="ARBA00022801"/>
    </source>
</evidence>
<name>A0A813DV82_POLGL</name>
<dbReference type="AlphaFoldDB" id="A0A813DV82"/>
<comment type="caution">
    <text evidence="7">The sequence shown here is derived from an EMBL/GenBank/DDBJ whole genome shotgun (WGS) entry which is preliminary data.</text>
</comment>
<proteinExistence type="inferred from homology"/>
<dbReference type="CDD" id="cd14498">
    <property type="entry name" value="DSP"/>
    <property type="match status" value="1"/>
</dbReference>
<dbReference type="GO" id="GO:0004725">
    <property type="term" value="F:protein tyrosine phosphatase activity"/>
    <property type="evidence" value="ECO:0007669"/>
    <property type="project" value="UniProtKB-EC"/>
</dbReference>
<evidence type="ECO:0000259" key="5">
    <source>
        <dbReference type="PROSITE" id="PS50054"/>
    </source>
</evidence>
<dbReference type="Pfam" id="PF00782">
    <property type="entry name" value="DSPc"/>
    <property type="match status" value="1"/>
</dbReference>
<evidence type="ECO:0000259" key="6">
    <source>
        <dbReference type="PROSITE" id="PS50056"/>
    </source>
</evidence>
<dbReference type="PANTHER" id="PTHR45848:SF4">
    <property type="entry name" value="DUAL SPECIFICITY PROTEIN PHOSPHATASE 12"/>
    <property type="match status" value="1"/>
</dbReference>
<dbReference type="PROSITE" id="PS50056">
    <property type="entry name" value="TYR_PHOSPHATASE_2"/>
    <property type="match status" value="1"/>
</dbReference>
<accession>A0A813DV82</accession>
<dbReference type="InterPro" id="IPR020422">
    <property type="entry name" value="TYR_PHOSPHATASE_DUAL_dom"/>
</dbReference>